<comment type="caution">
    <text evidence="2">The sequence shown here is derived from an EMBL/GenBank/DDBJ whole genome shotgun (WGS) entry which is preliminary data.</text>
</comment>
<dbReference type="Proteomes" id="UP001367508">
    <property type="component" value="Unassembled WGS sequence"/>
</dbReference>
<evidence type="ECO:0008006" key="4">
    <source>
        <dbReference type="Google" id="ProtNLM"/>
    </source>
</evidence>
<organism evidence="2 3">
    <name type="scientific">Canavalia gladiata</name>
    <name type="common">Sword bean</name>
    <name type="synonym">Dolichos gladiatus</name>
    <dbReference type="NCBI Taxonomy" id="3824"/>
    <lineage>
        <taxon>Eukaryota</taxon>
        <taxon>Viridiplantae</taxon>
        <taxon>Streptophyta</taxon>
        <taxon>Embryophyta</taxon>
        <taxon>Tracheophyta</taxon>
        <taxon>Spermatophyta</taxon>
        <taxon>Magnoliopsida</taxon>
        <taxon>eudicotyledons</taxon>
        <taxon>Gunneridae</taxon>
        <taxon>Pentapetalae</taxon>
        <taxon>rosids</taxon>
        <taxon>fabids</taxon>
        <taxon>Fabales</taxon>
        <taxon>Fabaceae</taxon>
        <taxon>Papilionoideae</taxon>
        <taxon>50 kb inversion clade</taxon>
        <taxon>NPAAA clade</taxon>
        <taxon>indigoferoid/millettioid clade</taxon>
        <taxon>Phaseoleae</taxon>
        <taxon>Canavalia</taxon>
    </lineage>
</organism>
<reference evidence="2 3" key="1">
    <citation type="submission" date="2024-01" db="EMBL/GenBank/DDBJ databases">
        <title>The genomes of 5 underutilized Papilionoideae crops provide insights into root nodulation and disease resistanc.</title>
        <authorList>
            <person name="Jiang F."/>
        </authorList>
    </citation>
    <scope>NUCLEOTIDE SEQUENCE [LARGE SCALE GENOMIC DNA]</scope>
    <source>
        <strain evidence="2">LVBAO_FW01</strain>
        <tissue evidence="2">Leaves</tissue>
    </source>
</reference>
<dbReference type="AlphaFoldDB" id="A0AAN9KZR0"/>
<keyword evidence="3" id="KW-1185">Reference proteome</keyword>
<gene>
    <name evidence="2" type="ORF">VNO77_27902</name>
</gene>
<evidence type="ECO:0000256" key="1">
    <source>
        <dbReference type="SAM" id="MobiDB-lite"/>
    </source>
</evidence>
<accession>A0AAN9KZR0</accession>
<protein>
    <recommendedName>
        <fullName evidence="4">Cysteine-rich transmembrane CYSTM domain-containing protein</fullName>
    </recommendedName>
</protein>
<evidence type="ECO:0000313" key="2">
    <source>
        <dbReference type="EMBL" id="KAK7324368.1"/>
    </source>
</evidence>
<proteinExistence type="predicted"/>
<sequence length="86" mass="9559">MSHFRHQQEAPEGSYTPTMSVPPPEYATKDGPAGLAQQDQTTRWGSGLKRCCTTVFCCCFLDCCYIESQNICGLVLKFCCSHPLMC</sequence>
<feature type="region of interest" description="Disordered" evidence="1">
    <location>
        <begin position="1"/>
        <end position="35"/>
    </location>
</feature>
<name>A0AAN9KZR0_CANGL</name>
<evidence type="ECO:0000313" key="3">
    <source>
        <dbReference type="Proteomes" id="UP001367508"/>
    </source>
</evidence>
<dbReference type="EMBL" id="JAYMYQ010000006">
    <property type="protein sequence ID" value="KAK7324368.1"/>
    <property type="molecule type" value="Genomic_DNA"/>
</dbReference>